<evidence type="ECO:0000259" key="1">
    <source>
        <dbReference type="Pfam" id="PF14244"/>
    </source>
</evidence>
<feature type="domain" description="Retrotransposon Copia-like N-terminal" evidence="1">
    <location>
        <begin position="29"/>
        <end position="64"/>
    </location>
</feature>
<accession>A0AAE0EFA3</accession>
<dbReference type="Proteomes" id="UP001281410">
    <property type="component" value="Unassembled WGS sequence"/>
</dbReference>
<feature type="non-terminal residue" evidence="2">
    <location>
        <position position="65"/>
    </location>
</feature>
<dbReference type="Pfam" id="PF14244">
    <property type="entry name" value="Retrotran_gag_3"/>
    <property type="match status" value="1"/>
</dbReference>
<sequence>MSDSELETHDLKSPENDDLIDSFNPYFLHHLDHPGITFVFKVHTCDSYGTWSQAMRMNLSAKNKA</sequence>
<evidence type="ECO:0000313" key="2">
    <source>
        <dbReference type="EMBL" id="KAK3225652.1"/>
    </source>
</evidence>
<evidence type="ECO:0000313" key="3">
    <source>
        <dbReference type="Proteomes" id="UP001281410"/>
    </source>
</evidence>
<comment type="caution">
    <text evidence="2">The sequence shown here is derived from an EMBL/GenBank/DDBJ whole genome shotgun (WGS) entry which is preliminary data.</text>
</comment>
<keyword evidence="3" id="KW-1185">Reference proteome</keyword>
<organism evidence="2 3">
    <name type="scientific">Dipteronia sinensis</name>
    <dbReference type="NCBI Taxonomy" id="43782"/>
    <lineage>
        <taxon>Eukaryota</taxon>
        <taxon>Viridiplantae</taxon>
        <taxon>Streptophyta</taxon>
        <taxon>Embryophyta</taxon>
        <taxon>Tracheophyta</taxon>
        <taxon>Spermatophyta</taxon>
        <taxon>Magnoliopsida</taxon>
        <taxon>eudicotyledons</taxon>
        <taxon>Gunneridae</taxon>
        <taxon>Pentapetalae</taxon>
        <taxon>rosids</taxon>
        <taxon>malvids</taxon>
        <taxon>Sapindales</taxon>
        <taxon>Sapindaceae</taxon>
        <taxon>Hippocastanoideae</taxon>
        <taxon>Acereae</taxon>
        <taxon>Dipteronia</taxon>
    </lineage>
</organism>
<dbReference type="InterPro" id="IPR029472">
    <property type="entry name" value="Copia-like_N"/>
</dbReference>
<reference evidence="2" key="1">
    <citation type="journal article" date="2023" name="Plant J.">
        <title>Genome sequences and population genomics provide insights into the demographic history, inbreeding, and mutation load of two 'living fossil' tree species of Dipteronia.</title>
        <authorList>
            <person name="Feng Y."/>
            <person name="Comes H.P."/>
            <person name="Chen J."/>
            <person name="Zhu S."/>
            <person name="Lu R."/>
            <person name="Zhang X."/>
            <person name="Li P."/>
            <person name="Qiu J."/>
            <person name="Olsen K.M."/>
            <person name="Qiu Y."/>
        </authorList>
    </citation>
    <scope>NUCLEOTIDE SEQUENCE</scope>
    <source>
        <strain evidence="2">NBL</strain>
    </source>
</reference>
<dbReference type="AlphaFoldDB" id="A0AAE0EFA3"/>
<proteinExistence type="predicted"/>
<protein>
    <recommendedName>
        <fullName evidence="1">Retrotransposon Copia-like N-terminal domain-containing protein</fullName>
    </recommendedName>
</protein>
<dbReference type="EMBL" id="JANJYJ010000002">
    <property type="protein sequence ID" value="KAK3225652.1"/>
    <property type="molecule type" value="Genomic_DNA"/>
</dbReference>
<name>A0AAE0EFA3_9ROSI</name>
<gene>
    <name evidence="2" type="ORF">Dsin_005514</name>
</gene>